<evidence type="ECO:0000256" key="1">
    <source>
        <dbReference type="SAM" id="Coils"/>
    </source>
</evidence>
<evidence type="ECO:0000313" key="3">
    <source>
        <dbReference type="EMBL" id="PSS03183.1"/>
    </source>
</evidence>
<keyword evidence="4" id="KW-1185">Reference proteome</keyword>
<dbReference type="OrthoDB" id="4576996at2759"/>
<dbReference type="Proteomes" id="UP000241462">
    <property type="component" value="Unassembled WGS sequence"/>
</dbReference>
<evidence type="ECO:0000256" key="2">
    <source>
        <dbReference type="SAM" id="SignalP"/>
    </source>
</evidence>
<keyword evidence="2" id="KW-0732">Signal</keyword>
<evidence type="ECO:0008006" key="5">
    <source>
        <dbReference type="Google" id="ProtNLM"/>
    </source>
</evidence>
<keyword evidence="1" id="KW-0175">Coiled coil</keyword>
<gene>
    <name evidence="3" type="ORF">BD289DRAFT_478666</name>
</gene>
<sequence length="563" mass="64277">MADVIGTTLAVVSLVLQVAEYVDAVIAGFERIQNAPQELRDFKRSVKRLERQLDLLRAHAHDPDDIFHLEDSEEIHETFTLCRSLFEHNEKHQNQSLFSAIVRSTWSVRNNERLVKYKSRIDDHYLTILIPAWLKLRTSNAGTGQQATSPGGSKHIATIQPTLVPPPVSTNDILRDIARLAEEVRNGHEALVVDEKRRELDQKVRQFRVQLGLPAQEEDFIDRNSLSQLSALRYETAPTRLLLGNAPAKHQQIELERVHIMAREDDARILQYQNHENTIQVTHIVPHGSIPWTLNKDDRLVSFRTPHAITIVDSEGYHNYHVDPRYEFRDQIASDRFQSTLRERDLCGTFLAVHIREAGNYLARRQVIRLWQRRIANGLSTIVTMTFLKTSTRDSGHREVNLADYGGSAMFHSRAGARRKESRTLDIIPRESTTGNSQRRMGTLEIQFESVEEAIQFKQLFARLHTTTMSFQSPNVTVQPVESQAPSMTISPVELHVNHPQEVQGSDSFIYELAAESHPPSLIASIAPQIPMPFDSDKDVGWDSFCDRLRQGSWDDNHGYGYT</sequence>
<dbReference type="EMBL" id="KZ678376">
    <property type="protein sequence ID" value="PSS03183.1"/>
    <property type="molecule type" value="Genomic_DNA"/>
</dbReference>
<feature type="coiled-coil region" evidence="1">
    <location>
        <begin position="32"/>
        <end position="59"/>
    </location>
</feature>
<protein>
    <recommendedName>
        <fullName evidence="5">Fungal N-terminal domain-containing protein</fullName>
    </recommendedName>
</protein>
<proteinExistence type="predicted"/>
<accession>A0A2T3ALE2</accession>
<name>A0A2T3ALE2_9PEZI</name>
<dbReference type="InParanoid" id="A0A2T3ALE2"/>
<feature type="chain" id="PRO_5015647278" description="Fungal N-terminal domain-containing protein" evidence="2">
    <location>
        <begin position="25"/>
        <end position="563"/>
    </location>
</feature>
<organism evidence="3 4">
    <name type="scientific">Coniella lustricola</name>
    <dbReference type="NCBI Taxonomy" id="2025994"/>
    <lineage>
        <taxon>Eukaryota</taxon>
        <taxon>Fungi</taxon>
        <taxon>Dikarya</taxon>
        <taxon>Ascomycota</taxon>
        <taxon>Pezizomycotina</taxon>
        <taxon>Sordariomycetes</taxon>
        <taxon>Sordariomycetidae</taxon>
        <taxon>Diaporthales</taxon>
        <taxon>Schizoparmaceae</taxon>
        <taxon>Coniella</taxon>
    </lineage>
</organism>
<dbReference type="AlphaFoldDB" id="A0A2T3ALE2"/>
<reference evidence="3 4" key="1">
    <citation type="journal article" date="2018" name="Mycol. Prog.">
        <title>Coniella lustricola, a new species from submerged detritus.</title>
        <authorList>
            <person name="Raudabaugh D.B."/>
            <person name="Iturriaga T."/>
            <person name="Carver A."/>
            <person name="Mondo S."/>
            <person name="Pangilinan J."/>
            <person name="Lipzen A."/>
            <person name="He G."/>
            <person name="Amirebrahimi M."/>
            <person name="Grigoriev I.V."/>
            <person name="Miller A.N."/>
        </authorList>
    </citation>
    <scope>NUCLEOTIDE SEQUENCE [LARGE SCALE GENOMIC DNA]</scope>
    <source>
        <strain evidence="3 4">B22-T-1</strain>
    </source>
</reference>
<evidence type="ECO:0000313" key="4">
    <source>
        <dbReference type="Proteomes" id="UP000241462"/>
    </source>
</evidence>
<feature type="signal peptide" evidence="2">
    <location>
        <begin position="1"/>
        <end position="24"/>
    </location>
</feature>